<dbReference type="PROSITE" id="PS00061">
    <property type="entry name" value="ADH_SHORT"/>
    <property type="match status" value="2"/>
</dbReference>
<evidence type="ECO:0000259" key="1">
    <source>
        <dbReference type="SMART" id="SM00822"/>
    </source>
</evidence>
<dbReference type="EnsemblMetazoa" id="PPA14265.1">
    <property type="protein sequence ID" value="PPA14265.1"/>
    <property type="gene ID" value="WBGene00103819"/>
</dbReference>
<dbReference type="FunFam" id="3.40.50.720:FF:000084">
    <property type="entry name" value="Short-chain dehydrogenase reductase"/>
    <property type="match status" value="2"/>
</dbReference>
<dbReference type="Pfam" id="PF13561">
    <property type="entry name" value="adh_short_C2"/>
    <property type="match status" value="2"/>
</dbReference>
<accession>A0A2A6BT38</accession>
<dbReference type="InterPro" id="IPR036291">
    <property type="entry name" value="NAD(P)-bd_dom_sf"/>
</dbReference>
<dbReference type="PANTHER" id="PTHR44115">
    <property type="entry name" value="PROTEIN CBG09704"/>
    <property type="match status" value="1"/>
</dbReference>
<sequence>MSFFRGKVVIITGSSNGIGRGTAELFAKTGAKLTITGRNKDTLEETYDLCLRAGMYPGGILKLIGDVTDEAFVEQLVEKTVEKFGQLDVLVNNAGASVFDLTGKKGLEVPLANYDRIMDINVRSVVKISQLAVPHLEKTKGAIVNVSSIAGYPFSAQEAYYSMSKAALDQLTVQMAGQLINKGIRVNSVNPGAIQTNFAVTAGAPAELLQEMYSKVFGEGSEGCKKVIPLGKIGQPDDIGKIILFLADRTQSEIIVGQRIVADGGSLIKNNLLSMEIKMSFFAKKVVTITGSSNGIGRGTAALFARAGARLTITGRNADTLQETHDLCMEAGAIKEDILQLTGDVTDAAFNERLIGETVDKFGQLDVLVNNAGATVFDMTGRTGIDVPMENYDRIMDINVRSALRLSQFAVPHLEATKGAIVNVSSIAALPLASSDAYYAASKAALDQLTVQMASTLIKKGIRVNAVSPGLILTNFAASAGISKDVMEQMLTERFPDCSKIVPLGRFGVPEDIGKIILFLADRSQSEFIIGQRIIADGGSVLKNNLLSIE</sequence>
<evidence type="ECO:0000313" key="2">
    <source>
        <dbReference type="EnsemblMetazoa" id="PPA14265.1"/>
    </source>
</evidence>
<dbReference type="AlphaFoldDB" id="A0A2A6BT38"/>
<dbReference type="InterPro" id="IPR002347">
    <property type="entry name" value="SDR_fam"/>
</dbReference>
<organism evidence="2 3">
    <name type="scientific">Pristionchus pacificus</name>
    <name type="common">Parasitic nematode worm</name>
    <dbReference type="NCBI Taxonomy" id="54126"/>
    <lineage>
        <taxon>Eukaryota</taxon>
        <taxon>Metazoa</taxon>
        <taxon>Ecdysozoa</taxon>
        <taxon>Nematoda</taxon>
        <taxon>Chromadorea</taxon>
        <taxon>Rhabditida</taxon>
        <taxon>Rhabditina</taxon>
        <taxon>Diplogasteromorpha</taxon>
        <taxon>Diplogasteroidea</taxon>
        <taxon>Neodiplogasteridae</taxon>
        <taxon>Pristionchus</taxon>
    </lineage>
</organism>
<keyword evidence="3" id="KW-1185">Reference proteome</keyword>
<gene>
    <name evidence="2" type="primary">WBGene00103819</name>
</gene>
<reference evidence="3" key="1">
    <citation type="journal article" date="2008" name="Nat. Genet.">
        <title>The Pristionchus pacificus genome provides a unique perspective on nematode lifestyle and parasitism.</title>
        <authorList>
            <person name="Dieterich C."/>
            <person name="Clifton S.W."/>
            <person name="Schuster L.N."/>
            <person name="Chinwalla A."/>
            <person name="Delehaunty K."/>
            <person name="Dinkelacker I."/>
            <person name="Fulton L."/>
            <person name="Fulton R."/>
            <person name="Godfrey J."/>
            <person name="Minx P."/>
            <person name="Mitreva M."/>
            <person name="Roeseler W."/>
            <person name="Tian H."/>
            <person name="Witte H."/>
            <person name="Yang S.P."/>
            <person name="Wilson R.K."/>
            <person name="Sommer R.J."/>
        </authorList>
    </citation>
    <scope>NUCLEOTIDE SEQUENCE [LARGE SCALE GENOMIC DNA]</scope>
    <source>
        <strain evidence="3">PS312</strain>
    </source>
</reference>
<dbReference type="PRINTS" id="PR00080">
    <property type="entry name" value="SDRFAMILY"/>
</dbReference>
<dbReference type="SUPFAM" id="SSF51735">
    <property type="entry name" value="NAD(P)-binding Rossmann-fold domains"/>
    <property type="match status" value="2"/>
</dbReference>
<dbReference type="PRINTS" id="PR00081">
    <property type="entry name" value="GDHRDH"/>
</dbReference>
<evidence type="ECO:0000313" key="3">
    <source>
        <dbReference type="Proteomes" id="UP000005239"/>
    </source>
</evidence>
<dbReference type="Gene3D" id="3.40.50.720">
    <property type="entry name" value="NAD(P)-binding Rossmann-like Domain"/>
    <property type="match status" value="2"/>
</dbReference>
<feature type="domain" description="Ketoreductase" evidence="1">
    <location>
        <begin position="285"/>
        <end position="482"/>
    </location>
</feature>
<protein>
    <submittedName>
        <fullName evidence="2">Dhs-14</fullName>
    </submittedName>
</protein>
<name>A0A2A6BT38_PRIPA</name>
<dbReference type="SMART" id="SM00822">
    <property type="entry name" value="PKS_KR"/>
    <property type="match status" value="1"/>
</dbReference>
<dbReference type="Proteomes" id="UP000005239">
    <property type="component" value="Unassembled WGS sequence"/>
</dbReference>
<dbReference type="PANTHER" id="PTHR44115:SF4">
    <property type="entry name" value="OXIDOREDUCTASE"/>
    <property type="match status" value="1"/>
</dbReference>
<accession>A0A8R1YE45</accession>
<proteinExistence type="predicted"/>
<dbReference type="InterPro" id="IPR057326">
    <property type="entry name" value="KR_dom"/>
</dbReference>
<dbReference type="InterPro" id="IPR020904">
    <property type="entry name" value="Sc_DH/Rdtase_CS"/>
</dbReference>
<dbReference type="GO" id="GO:0006629">
    <property type="term" value="P:lipid metabolic process"/>
    <property type="evidence" value="ECO:0007669"/>
    <property type="project" value="UniProtKB-ARBA"/>
</dbReference>
<reference evidence="2" key="2">
    <citation type="submission" date="2022-06" db="UniProtKB">
        <authorList>
            <consortium name="EnsemblMetazoa"/>
        </authorList>
    </citation>
    <scope>IDENTIFICATION</scope>
    <source>
        <strain evidence="2">PS312</strain>
    </source>
</reference>